<evidence type="ECO:0000256" key="2">
    <source>
        <dbReference type="SAM" id="SignalP"/>
    </source>
</evidence>
<dbReference type="PROSITE" id="PS50983">
    <property type="entry name" value="FE_B12_PBP"/>
    <property type="match status" value="1"/>
</dbReference>
<dbReference type="OrthoDB" id="6495095at2"/>
<feature type="domain" description="Fe/B12 periplasmic-binding" evidence="3">
    <location>
        <begin position="39"/>
        <end position="290"/>
    </location>
</feature>
<dbReference type="InterPro" id="IPR002491">
    <property type="entry name" value="ABC_transptr_periplasmic_BD"/>
</dbReference>
<dbReference type="RefSeq" id="WP_155457385.1">
    <property type="nucleotide sequence ID" value="NZ_WNKX01000046.1"/>
</dbReference>
<dbReference type="Pfam" id="PF01497">
    <property type="entry name" value="Peripla_BP_2"/>
    <property type="match status" value="1"/>
</dbReference>
<dbReference type="CDD" id="cd01144">
    <property type="entry name" value="BtuF"/>
    <property type="match status" value="1"/>
</dbReference>
<protein>
    <submittedName>
        <fullName evidence="4">ABC transporter substrate-binding protein</fullName>
    </submittedName>
</protein>
<dbReference type="InterPro" id="IPR054828">
    <property type="entry name" value="Vit_B12_bind_prot"/>
</dbReference>
<dbReference type="NCBIfam" id="NF038402">
    <property type="entry name" value="TroA_like"/>
    <property type="match status" value="1"/>
</dbReference>
<feature type="signal peptide" evidence="2">
    <location>
        <begin position="1"/>
        <end position="19"/>
    </location>
</feature>
<accession>A0A6L6QRF2</accession>
<comment type="caution">
    <text evidence="4">The sequence shown here is derived from an EMBL/GenBank/DDBJ whole genome shotgun (WGS) entry which is preliminary data.</text>
</comment>
<dbReference type="AlphaFoldDB" id="A0A6L6QRF2"/>
<dbReference type="PANTHER" id="PTHR30535">
    <property type="entry name" value="VITAMIN B12-BINDING PROTEIN"/>
    <property type="match status" value="1"/>
</dbReference>
<evidence type="ECO:0000259" key="3">
    <source>
        <dbReference type="PROSITE" id="PS50983"/>
    </source>
</evidence>
<gene>
    <name evidence="4" type="ORF">GM658_27915</name>
</gene>
<evidence type="ECO:0000313" key="4">
    <source>
        <dbReference type="EMBL" id="MTW14447.1"/>
    </source>
</evidence>
<dbReference type="PANTHER" id="PTHR30535:SF34">
    <property type="entry name" value="MOLYBDATE-BINDING PROTEIN MOLA"/>
    <property type="match status" value="1"/>
</dbReference>
<feature type="chain" id="PRO_5026829578" evidence="2">
    <location>
        <begin position="20"/>
        <end position="292"/>
    </location>
</feature>
<keyword evidence="1 2" id="KW-0732">Signal</keyword>
<evidence type="ECO:0000313" key="5">
    <source>
        <dbReference type="Proteomes" id="UP000472320"/>
    </source>
</evidence>
<reference evidence="4 5" key="1">
    <citation type="submission" date="2019-11" db="EMBL/GenBank/DDBJ databases">
        <title>Type strains purchased from KCTC, JCM and DSMZ.</title>
        <authorList>
            <person name="Lu H."/>
        </authorList>
    </citation>
    <scope>NUCLEOTIDE SEQUENCE [LARGE SCALE GENOMIC DNA]</scope>
    <source>
        <strain evidence="4 5">JCM 31587</strain>
    </source>
</reference>
<keyword evidence="5" id="KW-1185">Reference proteome</keyword>
<name>A0A6L6QRF2_9BURK</name>
<sequence>MKKYLLIPALCVVQIHAHAAITVNDDDGKPVTLQKPAQRVISLAPHVTELLFAAGGGEKVVGAVNYSDYPEAAKQVPRVGDNRQVDMERILAMKPDLLVIWRHGTSERQIEQLRQLGIPMFHSEPKKLDQIADNLEKIGKLLGTETAANAAARDLRQKLAALRTQYSTHSPVRTFYQVWDKPLYTLNGEHIVSDALKVCGGQNIFADQKVTAPVVSVEAVLEADPEAVFATAEKDYGGVNLWRPYKSLKATRQDNLFTIDGNLMNRAGPRMIAGTTVLCEKLEEARKHRPAK</sequence>
<organism evidence="4 5">
    <name type="scientific">Massilia eburnea</name>
    <dbReference type="NCBI Taxonomy" id="1776165"/>
    <lineage>
        <taxon>Bacteria</taxon>
        <taxon>Pseudomonadati</taxon>
        <taxon>Pseudomonadota</taxon>
        <taxon>Betaproteobacteria</taxon>
        <taxon>Burkholderiales</taxon>
        <taxon>Oxalobacteraceae</taxon>
        <taxon>Telluria group</taxon>
        <taxon>Massilia</taxon>
    </lineage>
</organism>
<dbReference type="SUPFAM" id="SSF53807">
    <property type="entry name" value="Helical backbone' metal receptor"/>
    <property type="match status" value="1"/>
</dbReference>
<dbReference type="EMBL" id="WNKX01000046">
    <property type="protein sequence ID" value="MTW14447.1"/>
    <property type="molecule type" value="Genomic_DNA"/>
</dbReference>
<proteinExistence type="predicted"/>
<evidence type="ECO:0000256" key="1">
    <source>
        <dbReference type="ARBA" id="ARBA00022729"/>
    </source>
</evidence>
<dbReference type="Proteomes" id="UP000472320">
    <property type="component" value="Unassembled WGS sequence"/>
</dbReference>
<dbReference type="Gene3D" id="3.40.50.1980">
    <property type="entry name" value="Nitrogenase molybdenum iron protein domain"/>
    <property type="match status" value="2"/>
</dbReference>
<dbReference type="InterPro" id="IPR050902">
    <property type="entry name" value="ABC_Transporter_SBP"/>
</dbReference>